<evidence type="ECO:0000313" key="4">
    <source>
        <dbReference type="EMBL" id="KZN01405.1"/>
    </source>
</evidence>
<dbReference type="PANTHER" id="PTHR31680">
    <property type="entry name" value="LONGIFOLIA PROTEIN"/>
    <property type="match status" value="1"/>
</dbReference>
<feature type="compositionally biased region" description="Basic and acidic residues" evidence="1">
    <location>
        <begin position="562"/>
        <end position="605"/>
    </location>
</feature>
<comment type="caution">
    <text evidence="4">The sequence shown here is derived from an EMBL/GenBank/DDBJ whole genome shotgun (WGS) entry which is preliminary data.</text>
</comment>
<dbReference type="InterPro" id="IPR032795">
    <property type="entry name" value="DUF3741-assoc"/>
</dbReference>
<dbReference type="OMA" id="CSISDLM"/>
<gene>
    <name evidence="4" type="ORF">DCAR_010159</name>
</gene>
<proteinExistence type="predicted"/>
<feature type="region of interest" description="Disordered" evidence="1">
    <location>
        <begin position="768"/>
        <end position="820"/>
    </location>
</feature>
<feature type="region of interest" description="Disordered" evidence="1">
    <location>
        <begin position="38"/>
        <end position="106"/>
    </location>
</feature>
<name>A0A161WRW7_DAUCS</name>
<dbReference type="GO" id="GO:0051513">
    <property type="term" value="P:regulation of monopolar cell growth"/>
    <property type="evidence" value="ECO:0007669"/>
    <property type="project" value="InterPro"/>
</dbReference>
<dbReference type="PANTHER" id="PTHR31680:SF4">
    <property type="entry name" value="LONGIFOLIA PROTEIN"/>
    <property type="match status" value="1"/>
</dbReference>
<feature type="region of interest" description="Disordered" evidence="1">
    <location>
        <begin position="288"/>
        <end position="317"/>
    </location>
</feature>
<dbReference type="InterPro" id="IPR033334">
    <property type="entry name" value="LNG1/2"/>
</dbReference>
<feature type="region of interest" description="Disordered" evidence="1">
    <location>
        <begin position="488"/>
        <end position="746"/>
    </location>
</feature>
<dbReference type="Pfam" id="PF14309">
    <property type="entry name" value="DUF4378"/>
    <property type="match status" value="1"/>
</dbReference>
<dbReference type="OrthoDB" id="769613at2759"/>
<evidence type="ECO:0000259" key="3">
    <source>
        <dbReference type="Pfam" id="PF14383"/>
    </source>
</evidence>
<sequence length="1081" mass="121838">MAAKLLHSLTEENPDLSNQIGCMTGIIQLFDRQNLVTGRRITGHPRRLPPGDYSPTETNLNHTSHRHPVGECQPNKNIHDKRRQSAETSRPSFSSSSRSSSFSSLDFTRTAQPESLYFDSMISSEVPSKELTMRQLCASPHSERQNVNLRDVVRDCMYRELREMSVKTTTKEATSEFLVGRKDLPRPLNSSKVNDAIYRNCRNERQNLSVDLEESLKDFAEARDIRPWYLDEPSILSRSSSYQLRDGSLYSTPKDAPRYSYDERGRIHSSYGSHDSVKQTLKLKELPRLSLDSRESSMRSFNSDTQSSLSKSMQKDSGRLNEHLLPGLHQTYKSQQRPPSVVAKLMGLESLPNSASNTEYMSGYDPVKEFEASSRSSKVTDVYRPIQAFDSSRNARKEPTSPRWRNPDPGMKPISRASVEPAPWRLLDGTRGSQKVVPRNSKSLQRAPSPFPSVYSEIENRLKDLEFRQSGKDLRALKQILESMQVKGQVNTSKEGHGSKFPNMQDHEHLTKGMNGKQKRNDQVHSHTSQRSNSSRISESPIVIMKPAKSVKKPANRASDIPLDRLSNESRRHGFDFSDKKNGLARTAKDQIPKSDRREHIEASNDMKSNFRTPRTQKSTRQQQLPAESTASSVKCSGSISPRLQQKRLELEKRSRPPISPSDSSKSRRQQSDKQQPELSSPGGRCRPKSSNLQPCDDQISEISSESKNSNFGDNDNSLVSDEVNSSVRSGEINGNKSPLRQTSKYTQGLVAKKRILVRNDDESVAELGTASPEYPSPISVLDGAVYSDSAPSPSNQKLETQDNSVWNSNDKSAKEQRHAYDSNIPTTVESGFKSEVSRKKLQSIDQLVQKLRRLNSGHDEARTDYIASLCENTNPDDRYISEILLASGLLLRDLGSNLTTFQFHQSGDPINPELFLVLEQTKASNLHKESYRAGKIVQSKSDNEKCHRKLIFDAVNEVLNVKLACLGHPTEPWLKPLKVTRKTINAQKLLRELCFDIEQLQAKKPGCSLEDENDGLKSISWEDVLHRSESFTDFQREISGLVLDIERSLFKDLVGEIVAGESSNLRQKASRPGRQLFVSR</sequence>
<dbReference type="STRING" id="79200.A0A161WRW7"/>
<organism evidence="4">
    <name type="scientific">Daucus carota subsp. sativus</name>
    <name type="common">Carrot</name>
    <dbReference type="NCBI Taxonomy" id="79200"/>
    <lineage>
        <taxon>Eukaryota</taxon>
        <taxon>Viridiplantae</taxon>
        <taxon>Streptophyta</taxon>
        <taxon>Embryophyta</taxon>
        <taxon>Tracheophyta</taxon>
        <taxon>Spermatophyta</taxon>
        <taxon>Magnoliopsida</taxon>
        <taxon>eudicotyledons</taxon>
        <taxon>Gunneridae</taxon>
        <taxon>Pentapetalae</taxon>
        <taxon>asterids</taxon>
        <taxon>campanulids</taxon>
        <taxon>Apiales</taxon>
        <taxon>Apiaceae</taxon>
        <taxon>Apioideae</taxon>
        <taxon>Scandiceae</taxon>
        <taxon>Daucinae</taxon>
        <taxon>Daucus</taxon>
        <taxon>Daucus sect. Daucus</taxon>
    </lineage>
</organism>
<feature type="domain" description="DUF4378" evidence="2">
    <location>
        <begin position="879"/>
        <end position="1057"/>
    </location>
</feature>
<accession>A0A161WRW7</accession>
<dbReference type="KEGG" id="dcr:108214495"/>
<evidence type="ECO:0008006" key="5">
    <source>
        <dbReference type="Google" id="ProtNLM"/>
    </source>
</evidence>
<evidence type="ECO:0000259" key="2">
    <source>
        <dbReference type="Pfam" id="PF14309"/>
    </source>
</evidence>
<dbReference type="AlphaFoldDB" id="A0A161WRW7"/>
<dbReference type="InterPro" id="IPR025486">
    <property type="entry name" value="DUF4378"/>
</dbReference>
<feature type="region of interest" description="Disordered" evidence="1">
    <location>
        <begin position="390"/>
        <end position="416"/>
    </location>
</feature>
<dbReference type="Pfam" id="PF14383">
    <property type="entry name" value="VARLMGL"/>
    <property type="match status" value="1"/>
</dbReference>
<feature type="compositionally biased region" description="Polar residues" evidence="1">
    <location>
        <begin position="606"/>
        <end position="644"/>
    </location>
</feature>
<reference evidence="4" key="1">
    <citation type="journal article" date="2016" name="Nat. Genet.">
        <title>A high-quality carrot genome assembly provides new insights into carotenoid accumulation and asterid genome evolution.</title>
        <authorList>
            <person name="Iorizzo M."/>
            <person name="Ellison S."/>
            <person name="Senalik D."/>
            <person name="Zeng P."/>
            <person name="Satapoomin P."/>
            <person name="Huang J."/>
            <person name="Bowman M."/>
            <person name="Iovene M."/>
            <person name="Sanseverino W."/>
            <person name="Cavagnaro P."/>
            <person name="Yildiz M."/>
            <person name="Macko-Podgorni A."/>
            <person name="Moranska E."/>
            <person name="Grzebelus E."/>
            <person name="Grzebelus D."/>
            <person name="Ashrafi H."/>
            <person name="Zheng Z."/>
            <person name="Cheng S."/>
            <person name="Spooner D."/>
            <person name="Van Deynze A."/>
            <person name="Simon P."/>
        </authorList>
    </citation>
    <scope>NUCLEOTIDE SEQUENCE [LARGE SCALE GENOMIC DNA]</scope>
    <source>
        <tissue evidence="4">Leaf</tissue>
    </source>
</reference>
<dbReference type="EMBL" id="LNRQ01000003">
    <property type="protein sequence ID" value="KZN01405.1"/>
    <property type="molecule type" value="Genomic_DNA"/>
</dbReference>
<evidence type="ECO:0000256" key="1">
    <source>
        <dbReference type="SAM" id="MobiDB-lite"/>
    </source>
</evidence>
<dbReference type="Gramene" id="KZN01405">
    <property type="protein sequence ID" value="KZN01405"/>
    <property type="gene ID" value="DCAR_010159"/>
</dbReference>
<feature type="compositionally biased region" description="Low complexity" evidence="1">
    <location>
        <begin position="701"/>
        <end position="711"/>
    </location>
</feature>
<feature type="domain" description="DUF3741" evidence="3">
    <location>
        <begin position="331"/>
        <end position="355"/>
    </location>
</feature>
<feature type="compositionally biased region" description="Basic and acidic residues" evidence="1">
    <location>
        <begin position="288"/>
        <end position="297"/>
    </location>
</feature>
<feature type="compositionally biased region" description="Low complexity" evidence="1">
    <location>
        <begin position="526"/>
        <end position="540"/>
    </location>
</feature>
<feature type="compositionally biased region" description="Polar residues" evidence="1">
    <location>
        <begin position="790"/>
        <end position="811"/>
    </location>
</feature>
<feature type="compositionally biased region" description="Low complexity" evidence="1">
    <location>
        <begin position="89"/>
        <end position="104"/>
    </location>
</feature>
<protein>
    <recommendedName>
        <fullName evidence="5">DUF4378 domain-containing protein</fullName>
    </recommendedName>
</protein>
<feature type="compositionally biased region" description="Polar residues" evidence="1">
    <location>
        <begin position="712"/>
        <end position="746"/>
    </location>
</feature>
<feature type="compositionally biased region" description="Polar residues" evidence="1">
    <location>
        <begin position="298"/>
        <end position="312"/>
    </location>
</feature>